<evidence type="ECO:0008006" key="2">
    <source>
        <dbReference type="Google" id="ProtNLM"/>
    </source>
</evidence>
<protein>
    <recommendedName>
        <fullName evidence="2">Photosynthesis system II assembly factor Ycf48/Hcf136-like domain-containing protein</fullName>
    </recommendedName>
</protein>
<gene>
    <name evidence="1" type="ORF">AVDCRST_MAG74-1354</name>
</gene>
<sequence length="347" mass="37315">MKFNRTLQSLFSSFAVSLLLIFIAASIAAAQWQKQTIETKASLRGLSVVNEKVIWASGTGGTFLLTIDGGKNWTVGKVPDADKLDFRDVEAFDAKTAYLLSIGEGENSRIYKTNDGGQSWKLQFKNTNPKAFFDAFAFWDKTHGIAMSDPVDGKYLLIETKDGETWNVIDNNKSPRAKEGEAAFAASGTCLITQGKSNVYLVSGGTDARVFYSNARGLAWIASETPIVKGTAGSGIFSIAMLNKRQGVIVGGNYEKPDEINNNAAFTTASGITWTLGKGLSGYRSGVTYIDKNTLIAVGASGSDLSTDDGRNWKNLDKGNYNAVQAKGKKAIWAVGANGLVAKYSFK</sequence>
<dbReference type="SUPFAM" id="SSF110296">
    <property type="entry name" value="Oligoxyloglucan reducing end-specific cellobiohydrolase"/>
    <property type="match status" value="1"/>
</dbReference>
<name>A0A6J4NTJ2_9BACT</name>
<dbReference type="InterPro" id="IPR015943">
    <property type="entry name" value="WD40/YVTN_repeat-like_dom_sf"/>
</dbReference>
<dbReference type="EMBL" id="CADCUR010000108">
    <property type="protein sequence ID" value="CAA9396847.1"/>
    <property type="molecule type" value="Genomic_DNA"/>
</dbReference>
<reference evidence="1" key="1">
    <citation type="submission" date="2020-02" db="EMBL/GenBank/DDBJ databases">
        <authorList>
            <person name="Meier V. D."/>
        </authorList>
    </citation>
    <scope>NUCLEOTIDE SEQUENCE</scope>
    <source>
        <strain evidence="1">AVDCRST_MAG74</strain>
    </source>
</reference>
<dbReference type="Gene3D" id="2.130.10.10">
    <property type="entry name" value="YVTN repeat-like/Quinoprotein amine dehydrogenase"/>
    <property type="match status" value="2"/>
</dbReference>
<dbReference type="PANTHER" id="PTHR47199:SF2">
    <property type="entry name" value="PHOTOSYSTEM II STABILITY_ASSEMBLY FACTOR HCF136, CHLOROPLASTIC"/>
    <property type="match status" value="1"/>
</dbReference>
<accession>A0A6J4NTJ2</accession>
<dbReference type="PANTHER" id="PTHR47199">
    <property type="entry name" value="PHOTOSYSTEM II STABILITY/ASSEMBLY FACTOR HCF136, CHLOROPLASTIC"/>
    <property type="match status" value="1"/>
</dbReference>
<dbReference type="AlphaFoldDB" id="A0A6J4NTJ2"/>
<proteinExistence type="predicted"/>
<evidence type="ECO:0000313" key="1">
    <source>
        <dbReference type="EMBL" id="CAA9396847.1"/>
    </source>
</evidence>
<organism evidence="1">
    <name type="scientific">uncultured Pyrinomonadaceae bacterium</name>
    <dbReference type="NCBI Taxonomy" id="2283094"/>
    <lineage>
        <taxon>Bacteria</taxon>
        <taxon>Pseudomonadati</taxon>
        <taxon>Acidobacteriota</taxon>
        <taxon>Blastocatellia</taxon>
        <taxon>Blastocatellales</taxon>
        <taxon>Pyrinomonadaceae</taxon>
        <taxon>environmental samples</taxon>
    </lineage>
</organism>